<gene>
    <name evidence="11" type="ORF">P3F81_09640</name>
</gene>
<keyword evidence="4" id="KW-1003">Cell membrane</keyword>
<feature type="transmembrane region" description="Helical" evidence="9">
    <location>
        <begin position="329"/>
        <end position="352"/>
    </location>
</feature>
<keyword evidence="6 9" id="KW-1133">Transmembrane helix</keyword>
<dbReference type="Gene3D" id="1.20.1530.20">
    <property type="match status" value="1"/>
</dbReference>
<organism evidence="11 12">
    <name type="scientific">Selenobaculum gibii</name>
    <dbReference type="NCBI Taxonomy" id="3054208"/>
    <lineage>
        <taxon>Bacteria</taxon>
        <taxon>Bacillati</taxon>
        <taxon>Bacillota</taxon>
        <taxon>Negativicutes</taxon>
        <taxon>Selenomonadales</taxon>
        <taxon>Selenomonadaceae</taxon>
        <taxon>Selenobaculum</taxon>
    </lineage>
</organism>
<proteinExistence type="predicted"/>
<dbReference type="Gene3D" id="3.30.70.1450">
    <property type="entry name" value="Regulator of K+ conductance, C-terminal domain"/>
    <property type="match status" value="2"/>
</dbReference>
<reference evidence="11" key="1">
    <citation type="submission" date="2023-03" db="EMBL/GenBank/DDBJ databases">
        <title>Selenobaculum gbiensis gen. nov. sp. nov., a new bacterium isolated from the gut microbiota of IBD patient.</title>
        <authorList>
            <person name="Yeo S."/>
            <person name="Park H."/>
            <person name="Huh C.S."/>
        </authorList>
    </citation>
    <scope>NUCLEOTIDE SEQUENCE</scope>
    <source>
        <strain evidence="11">ICN-92133</strain>
    </source>
</reference>
<feature type="transmembrane region" description="Helical" evidence="9">
    <location>
        <begin position="292"/>
        <end position="317"/>
    </location>
</feature>
<feature type="domain" description="RCK C-terminal" evidence="10">
    <location>
        <begin position="395"/>
        <end position="478"/>
    </location>
</feature>
<dbReference type="GO" id="GO:0005886">
    <property type="term" value="C:plasma membrane"/>
    <property type="evidence" value="ECO:0007669"/>
    <property type="project" value="UniProtKB-SubCell"/>
</dbReference>
<keyword evidence="7" id="KW-0406">Ion transport</keyword>
<evidence type="ECO:0000256" key="1">
    <source>
        <dbReference type="ARBA" id="ARBA00004651"/>
    </source>
</evidence>
<dbReference type="AlphaFoldDB" id="A0A9Y2AI91"/>
<dbReference type="InterPro" id="IPR006037">
    <property type="entry name" value="RCK_C"/>
</dbReference>
<dbReference type="InterPro" id="IPR036721">
    <property type="entry name" value="RCK_C_sf"/>
</dbReference>
<dbReference type="GO" id="GO:0008324">
    <property type="term" value="F:monoatomic cation transmembrane transporter activity"/>
    <property type="evidence" value="ECO:0007669"/>
    <property type="project" value="InterPro"/>
</dbReference>
<dbReference type="Pfam" id="PF00999">
    <property type="entry name" value="Na_H_Exchanger"/>
    <property type="match status" value="1"/>
</dbReference>
<feature type="transmembrane region" description="Helical" evidence="9">
    <location>
        <begin position="27"/>
        <end position="46"/>
    </location>
</feature>
<dbReference type="GO" id="GO:0006813">
    <property type="term" value="P:potassium ion transport"/>
    <property type="evidence" value="ECO:0007669"/>
    <property type="project" value="InterPro"/>
</dbReference>
<name>A0A9Y2AI91_9FIRM</name>
<evidence type="ECO:0000256" key="7">
    <source>
        <dbReference type="ARBA" id="ARBA00023065"/>
    </source>
</evidence>
<dbReference type="KEGG" id="sgbi:P3F81_09640"/>
<comment type="subcellular location">
    <subcellularLocation>
        <location evidence="1">Cell membrane</location>
        <topology evidence="1">Multi-pass membrane protein</topology>
    </subcellularLocation>
</comment>
<feature type="transmembrane region" description="Helical" evidence="9">
    <location>
        <begin position="83"/>
        <end position="110"/>
    </location>
</feature>
<dbReference type="SUPFAM" id="SSF116726">
    <property type="entry name" value="TrkA C-terminal domain-like"/>
    <property type="match status" value="2"/>
</dbReference>
<feature type="domain" description="RCK C-terminal" evidence="10">
    <location>
        <begin position="479"/>
        <end position="533"/>
    </location>
</feature>
<evidence type="ECO:0000313" key="11">
    <source>
        <dbReference type="EMBL" id="WIW70153.1"/>
    </source>
</evidence>
<dbReference type="PROSITE" id="PS51202">
    <property type="entry name" value="RCK_C"/>
    <property type="match status" value="2"/>
</dbReference>
<dbReference type="PANTHER" id="PTHR32507:SF7">
    <property type="entry name" value="K(+)_H(+) ANTIPORTER NHAP2"/>
    <property type="match status" value="1"/>
</dbReference>
<feature type="transmembrane region" description="Helical" evidence="9">
    <location>
        <begin position="219"/>
        <end position="251"/>
    </location>
</feature>
<evidence type="ECO:0000313" key="12">
    <source>
        <dbReference type="Proteomes" id="UP001243623"/>
    </source>
</evidence>
<keyword evidence="2" id="KW-0813">Transport</keyword>
<sequence length="533" mass="58193">MEFIFLVSAIVIILCIASSGISNKYGVPSLLIFIFLGMLFGSDGIFKIHFDNYVFAERICSFALIFIMFYGGFVTNWKIAKPIIGKAVCLSTLGVILTAALTGVFCYYVLGFDLFESFLLGAVISSTDAASVFSILRSKKLNLKYGTASLLEVESGSNDPASYMLTMMAIIMIGGESLGKLGIMAFNQIVLGIFSGVVIFLFAKLMLKRASFMKDGLDAIFVFAIAVAAYAFPQIIGGNGYLSAYLVGLLLGNSKIKNKTVLIHFFDGITGLSQIAIFFLLGLLAFPSQIPAIFLSAFCIAIFLTFIARPIAIFAILGPAGCNIRQSLLVSWAGLRGAASIVFAIMAVSSGVDTNNDVFHIVFCIALLSVAFQGTLLPWVSEKLDMVDNQDNVLKTFNDYQEDTEMQLIKTYIPESHPWIGKSISEIKLMIDILVVMIKRGDETIIPKGDTIIFAGDFLILSGETYYDDGNVMLSEIKIEEGHPWLNKTLRELELPDETLVMIIKHADGATIIPKGKNRIKEGDILVLSGYES</sequence>
<dbReference type="NCBIfam" id="NF003715">
    <property type="entry name" value="PRK05326.1-2"/>
    <property type="match status" value="1"/>
</dbReference>
<dbReference type="PANTHER" id="PTHR32507">
    <property type="entry name" value="NA(+)/H(+) ANTIPORTER 1"/>
    <property type="match status" value="1"/>
</dbReference>
<dbReference type="Proteomes" id="UP001243623">
    <property type="component" value="Chromosome"/>
</dbReference>
<feature type="transmembrane region" description="Helical" evidence="9">
    <location>
        <begin position="263"/>
        <end position="286"/>
    </location>
</feature>
<dbReference type="InterPro" id="IPR038770">
    <property type="entry name" value="Na+/solute_symporter_sf"/>
</dbReference>
<dbReference type="Pfam" id="PF02080">
    <property type="entry name" value="TrkA_C"/>
    <property type="match status" value="2"/>
</dbReference>
<evidence type="ECO:0000256" key="9">
    <source>
        <dbReference type="SAM" id="Phobius"/>
    </source>
</evidence>
<dbReference type="EMBL" id="CP120678">
    <property type="protein sequence ID" value="WIW70153.1"/>
    <property type="molecule type" value="Genomic_DNA"/>
</dbReference>
<keyword evidence="3" id="KW-0050">Antiport</keyword>
<evidence type="ECO:0000256" key="8">
    <source>
        <dbReference type="ARBA" id="ARBA00023136"/>
    </source>
</evidence>
<evidence type="ECO:0000256" key="6">
    <source>
        <dbReference type="ARBA" id="ARBA00022989"/>
    </source>
</evidence>
<feature type="transmembrane region" description="Helical" evidence="9">
    <location>
        <begin position="185"/>
        <end position="207"/>
    </location>
</feature>
<keyword evidence="8 9" id="KW-0472">Membrane</keyword>
<accession>A0A9Y2AI91</accession>
<keyword evidence="12" id="KW-1185">Reference proteome</keyword>
<dbReference type="GO" id="GO:0015297">
    <property type="term" value="F:antiporter activity"/>
    <property type="evidence" value="ECO:0007669"/>
    <property type="project" value="UniProtKB-KW"/>
</dbReference>
<feature type="transmembrane region" description="Helical" evidence="9">
    <location>
        <begin position="358"/>
        <end position="380"/>
    </location>
</feature>
<dbReference type="RefSeq" id="WP_147670218.1">
    <property type="nucleotide sequence ID" value="NZ_CP120678.1"/>
</dbReference>
<evidence type="ECO:0000256" key="4">
    <source>
        <dbReference type="ARBA" id="ARBA00022475"/>
    </source>
</evidence>
<keyword evidence="5 9" id="KW-0812">Transmembrane</keyword>
<dbReference type="InterPro" id="IPR006153">
    <property type="entry name" value="Cation/H_exchanger_TM"/>
</dbReference>
<evidence type="ECO:0000259" key="10">
    <source>
        <dbReference type="PROSITE" id="PS51202"/>
    </source>
</evidence>
<evidence type="ECO:0000256" key="5">
    <source>
        <dbReference type="ARBA" id="ARBA00022692"/>
    </source>
</evidence>
<evidence type="ECO:0000256" key="3">
    <source>
        <dbReference type="ARBA" id="ARBA00022449"/>
    </source>
</evidence>
<evidence type="ECO:0000256" key="2">
    <source>
        <dbReference type="ARBA" id="ARBA00022448"/>
    </source>
</evidence>
<dbReference type="NCBIfam" id="NF003716">
    <property type="entry name" value="PRK05326.1-3"/>
    <property type="match status" value="1"/>
</dbReference>
<protein>
    <submittedName>
        <fullName evidence="11">Potassium/proton antiporter</fullName>
    </submittedName>
</protein>
<dbReference type="GO" id="GO:1902600">
    <property type="term" value="P:proton transmembrane transport"/>
    <property type="evidence" value="ECO:0007669"/>
    <property type="project" value="InterPro"/>
</dbReference>
<feature type="transmembrane region" description="Helical" evidence="9">
    <location>
        <begin position="58"/>
        <end position="77"/>
    </location>
</feature>